<evidence type="ECO:0000256" key="2">
    <source>
        <dbReference type="ARBA" id="ARBA00022490"/>
    </source>
</evidence>
<dbReference type="InterPro" id="IPR032840">
    <property type="entry name" value="CFAP91_dom"/>
</dbReference>
<evidence type="ECO:0000256" key="6">
    <source>
        <dbReference type="ARBA" id="ARBA00029555"/>
    </source>
</evidence>
<feature type="compositionally biased region" description="Basic and acidic residues" evidence="7">
    <location>
        <begin position="438"/>
        <end position="447"/>
    </location>
</feature>
<evidence type="ECO:0000256" key="3">
    <source>
        <dbReference type="ARBA" id="ARBA00023212"/>
    </source>
</evidence>
<keyword evidence="2" id="KW-0963">Cytoplasm</keyword>
<keyword evidence="4" id="KW-0966">Cell projection</keyword>
<evidence type="ECO:0000256" key="7">
    <source>
        <dbReference type="SAM" id="MobiDB-lite"/>
    </source>
</evidence>
<dbReference type="PANTHER" id="PTHR22455:SF10">
    <property type="entry name" value="CILIA- AND FLAGELLA-ASSOCIATED PROTEIN 91"/>
    <property type="match status" value="1"/>
</dbReference>
<dbReference type="InterPro" id="IPR026720">
    <property type="entry name" value="CFAP91"/>
</dbReference>
<evidence type="ECO:0000256" key="4">
    <source>
        <dbReference type="ARBA" id="ARBA00023273"/>
    </source>
</evidence>
<dbReference type="PANTHER" id="PTHR22455">
    <property type="entry name" value="CILIA- AND FLAGELLA-ASSOCIATED PROTEIN 91"/>
    <property type="match status" value="1"/>
</dbReference>
<proteinExistence type="inferred from homology"/>
<keyword evidence="3" id="KW-0206">Cytoskeleton</keyword>
<protein>
    <recommendedName>
        <fullName evidence="6">Cilia- and flagella-associated protein 91</fullName>
    </recommendedName>
</protein>
<comment type="similarity">
    <text evidence="5">Belongs to the CFAP91 family.</text>
</comment>
<sequence length="593" mass="66843">MSRNIAHGTSSTTIVSGTDRYKYFKRPIMPRVSAVAPQILLAPTTAEDPLVPTDNRVEASVKDVEVQTAYRESEAQTVPYTPNYIVTGTEAPEVLLLKDLTYENGLPLGKKEVEMIEYARAKRDMESNLPPFTDEASLILRKKLMEKQEMREFKMRETEIDAKREAKLAQIEKALVEREESNEFLTSQRLENVRLLRMEEREKVLQKIRNKRIKALRRLAHQRNISDPVLSDGTNRDIINDYFDKGSRVYAPVRRLGQENAPGPEKFDVASRTLPLDNISNIISLEYTIPRRMLEGDNAGGTPLMAKTAPLRKAPAGGGGRAAEPRLTSAAQRAIRLTKRDVEEMHIILSQKKFNDAQIANNATNSRPFSAGNNNSHNDSSRPTSPKQGQVAPSGKSSILTALLAKKPKGRPPTPDFTSDRILAPAPVKEPEEDEDGIEIHEERPPPVEDNTNYALKNNHAFQASLVLLQRLIRGRAVQNIMFEGKHRRRELIDELKAADEEDALYEEPTSAELLEKQREMEEHQLRETTVDALAGSVASNVLHVLAQEQVRVDMFSQMQKNSEQYIVDRRHLEGAEAGRRQKEGLVYPNSNK</sequence>
<evidence type="ECO:0000256" key="5">
    <source>
        <dbReference type="ARBA" id="ARBA00029468"/>
    </source>
</evidence>
<feature type="compositionally biased region" description="Polar residues" evidence="7">
    <location>
        <begin position="363"/>
        <end position="388"/>
    </location>
</feature>
<feature type="region of interest" description="Disordered" evidence="7">
    <location>
        <begin position="363"/>
        <end position="448"/>
    </location>
</feature>
<name>A0A7S3M5Z5_9STRA</name>
<reference evidence="9" key="1">
    <citation type="submission" date="2021-01" db="EMBL/GenBank/DDBJ databases">
        <authorList>
            <person name="Corre E."/>
            <person name="Pelletier E."/>
            <person name="Niang G."/>
            <person name="Scheremetjew M."/>
            <person name="Finn R."/>
            <person name="Kale V."/>
            <person name="Holt S."/>
            <person name="Cochrane G."/>
            <person name="Meng A."/>
            <person name="Brown T."/>
            <person name="Cohen L."/>
        </authorList>
    </citation>
    <scope>NUCLEOTIDE SEQUENCE</scope>
    <source>
        <strain evidence="9">CCAP 955/1</strain>
    </source>
</reference>
<gene>
    <name evidence="9" type="ORF">SELO1098_LOCUS13744</name>
</gene>
<organism evidence="9">
    <name type="scientific">Spumella elongata</name>
    <dbReference type="NCBI Taxonomy" id="89044"/>
    <lineage>
        <taxon>Eukaryota</taxon>
        <taxon>Sar</taxon>
        <taxon>Stramenopiles</taxon>
        <taxon>Ochrophyta</taxon>
        <taxon>Chrysophyceae</taxon>
        <taxon>Chromulinales</taxon>
        <taxon>Chromulinaceae</taxon>
        <taxon>Spumella</taxon>
    </lineage>
</organism>
<evidence type="ECO:0000259" key="8">
    <source>
        <dbReference type="Pfam" id="PF14738"/>
    </source>
</evidence>
<evidence type="ECO:0000256" key="1">
    <source>
        <dbReference type="ARBA" id="ARBA00004430"/>
    </source>
</evidence>
<dbReference type="AlphaFoldDB" id="A0A7S3M5Z5"/>
<dbReference type="Pfam" id="PF14738">
    <property type="entry name" value="CFAP91"/>
    <property type="match status" value="1"/>
</dbReference>
<dbReference type="EMBL" id="HBIC01027390">
    <property type="protein sequence ID" value="CAE0284903.1"/>
    <property type="molecule type" value="Transcribed_RNA"/>
</dbReference>
<feature type="domain" description="CFAP91" evidence="8">
    <location>
        <begin position="66"/>
        <end position="218"/>
    </location>
</feature>
<dbReference type="GO" id="GO:0005930">
    <property type="term" value="C:axoneme"/>
    <property type="evidence" value="ECO:0007669"/>
    <property type="project" value="UniProtKB-SubCell"/>
</dbReference>
<comment type="subcellular location">
    <subcellularLocation>
        <location evidence="1">Cytoplasm</location>
        <location evidence="1">Cytoskeleton</location>
        <location evidence="1">Cilium axoneme</location>
    </subcellularLocation>
</comment>
<evidence type="ECO:0000313" key="9">
    <source>
        <dbReference type="EMBL" id="CAE0284903.1"/>
    </source>
</evidence>
<accession>A0A7S3M5Z5</accession>